<dbReference type="RefSeq" id="WP_017986640.1">
    <property type="nucleotide sequence ID" value="NZ_AQUL01000001.1"/>
</dbReference>
<dbReference type="EMBL" id="CP009110">
    <property type="protein sequence ID" value="AIJ20780.1"/>
    <property type="molecule type" value="Genomic_DNA"/>
</dbReference>
<dbReference type="STRING" id="1068978.AMETH_0688"/>
<gene>
    <name evidence="2" type="ORF">AMETH_0688</name>
</gene>
<feature type="region of interest" description="Disordered" evidence="1">
    <location>
        <begin position="51"/>
        <end position="70"/>
    </location>
</feature>
<dbReference type="HOGENOM" id="CLU_2748864_0_0_11"/>
<dbReference type="PATRIC" id="fig|1068978.7.peg.720"/>
<evidence type="ECO:0000256" key="1">
    <source>
        <dbReference type="SAM" id="MobiDB-lite"/>
    </source>
</evidence>
<name>A0A076MPL5_AMYME</name>
<dbReference type="AlphaFoldDB" id="A0A076MPL5"/>
<sequence length="70" mass="7486">MAAFRAGREDPPDRAARRVPEAPVGLAAQVVAALVDPVVRAGLVARVVRRRRSRPPNVPRRSLPQLAAAS</sequence>
<protein>
    <submittedName>
        <fullName evidence="2">Uncharacterized protein</fullName>
    </submittedName>
</protein>
<keyword evidence="3" id="KW-1185">Reference proteome</keyword>
<accession>A0A076MPL5</accession>
<dbReference type="Proteomes" id="UP000062973">
    <property type="component" value="Chromosome"/>
</dbReference>
<dbReference type="KEGG" id="amq:AMETH_0688"/>
<proteinExistence type="predicted"/>
<organism evidence="2 3">
    <name type="scientific">Amycolatopsis methanolica 239</name>
    <dbReference type="NCBI Taxonomy" id="1068978"/>
    <lineage>
        <taxon>Bacteria</taxon>
        <taxon>Bacillati</taxon>
        <taxon>Actinomycetota</taxon>
        <taxon>Actinomycetes</taxon>
        <taxon>Pseudonocardiales</taxon>
        <taxon>Pseudonocardiaceae</taxon>
        <taxon>Amycolatopsis</taxon>
        <taxon>Amycolatopsis methanolica group</taxon>
    </lineage>
</organism>
<reference evidence="2 3" key="1">
    <citation type="submission" date="2014-07" db="EMBL/GenBank/DDBJ databases">
        <title>Whole Genome Sequence of the Amycolatopsis methanolica 239.</title>
        <authorList>
            <person name="Tang B."/>
        </authorList>
    </citation>
    <scope>NUCLEOTIDE SEQUENCE [LARGE SCALE GENOMIC DNA]</scope>
    <source>
        <strain evidence="2 3">239</strain>
    </source>
</reference>
<evidence type="ECO:0000313" key="2">
    <source>
        <dbReference type="EMBL" id="AIJ20780.1"/>
    </source>
</evidence>
<evidence type="ECO:0000313" key="3">
    <source>
        <dbReference type="Proteomes" id="UP000062973"/>
    </source>
</evidence>